<proteinExistence type="predicted"/>
<dbReference type="AlphaFoldDB" id="A0ABC9WXA0"/>
<protein>
    <submittedName>
        <fullName evidence="1">Otogelin</fullName>
    </submittedName>
</protein>
<evidence type="ECO:0000313" key="2">
    <source>
        <dbReference type="Proteomes" id="UP001623348"/>
    </source>
</evidence>
<evidence type="ECO:0000313" key="1">
    <source>
        <dbReference type="EMBL" id="GAB0189965.1"/>
    </source>
</evidence>
<dbReference type="Proteomes" id="UP001623348">
    <property type="component" value="Unassembled WGS sequence"/>
</dbReference>
<comment type="caution">
    <text evidence="1">The sequence shown here is derived from an EMBL/GenBank/DDBJ whole genome shotgun (WGS) entry which is preliminary data.</text>
</comment>
<accession>A0ABC9WXA0</accession>
<keyword evidence="2" id="KW-1185">Reference proteome</keyword>
<reference evidence="1 2" key="1">
    <citation type="submission" date="2024-06" db="EMBL/GenBank/DDBJ databases">
        <title>The draft genome of Grus japonensis, version 3.</title>
        <authorList>
            <person name="Nabeshima K."/>
            <person name="Suzuki S."/>
            <person name="Onuma M."/>
        </authorList>
    </citation>
    <scope>NUCLEOTIDE SEQUENCE [LARGE SCALE GENOMIC DNA]</scope>
    <source>
        <strain evidence="1 2">451A</strain>
    </source>
</reference>
<name>A0ABC9WXA0_GRUJA</name>
<gene>
    <name evidence="1" type="ORF">GRJ2_001461800</name>
</gene>
<sequence length="133" mass="14341">MALPGDLPCDIVVIGLDCSVIVDKVEKVRTGEVFSVDKTDFAVVVLAYKEIVSWGVCTGLRAVSDASFPYEGSEGREMFKEIRELNGEEEKADGFRVEMLAVLSTCDLSGGVVNNVISVALRRVNGDPVTDVL</sequence>
<dbReference type="EMBL" id="BAAFJT010000005">
    <property type="protein sequence ID" value="GAB0189965.1"/>
    <property type="molecule type" value="Genomic_DNA"/>
</dbReference>
<organism evidence="1 2">
    <name type="scientific">Grus japonensis</name>
    <name type="common">Japanese crane</name>
    <name type="synonym">Red-crowned crane</name>
    <dbReference type="NCBI Taxonomy" id="30415"/>
    <lineage>
        <taxon>Eukaryota</taxon>
        <taxon>Metazoa</taxon>
        <taxon>Chordata</taxon>
        <taxon>Craniata</taxon>
        <taxon>Vertebrata</taxon>
        <taxon>Euteleostomi</taxon>
        <taxon>Archelosauria</taxon>
        <taxon>Archosauria</taxon>
        <taxon>Dinosauria</taxon>
        <taxon>Saurischia</taxon>
        <taxon>Theropoda</taxon>
        <taxon>Coelurosauria</taxon>
        <taxon>Aves</taxon>
        <taxon>Neognathae</taxon>
        <taxon>Neoaves</taxon>
        <taxon>Gruiformes</taxon>
        <taxon>Gruidae</taxon>
        <taxon>Grus</taxon>
    </lineage>
</organism>